<organism evidence="8 9">
    <name type="scientific">Lepraria finkii</name>
    <dbReference type="NCBI Taxonomy" id="1340010"/>
    <lineage>
        <taxon>Eukaryota</taxon>
        <taxon>Fungi</taxon>
        <taxon>Dikarya</taxon>
        <taxon>Ascomycota</taxon>
        <taxon>Pezizomycotina</taxon>
        <taxon>Lecanoromycetes</taxon>
        <taxon>OSLEUM clade</taxon>
        <taxon>Lecanoromycetidae</taxon>
        <taxon>Lecanorales</taxon>
        <taxon>Lecanorineae</taxon>
        <taxon>Stereocaulaceae</taxon>
        <taxon>Lepraria</taxon>
    </lineage>
</organism>
<proteinExistence type="predicted"/>
<evidence type="ECO:0000313" key="9">
    <source>
        <dbReference type="Proteomes" id="UP001590951"/>
    </source>
</evidence>
<evidence type="ECO:0000256" key="4">
    <source>
        <dbReference type="ARBA" id="ARBA00023136"/>
    </source>
</evidence>
<keyword evidence="4 6" id="KW-0472">Membrane</keyword>
<dbReference type="Gene3D" id="1.20.1740.10">
    <property type="entry name" value="Amino acid/polyamine transporter I"/>
    <property type="match status" value="1"/>
</dbReference>
<evidence type="ECO:0000256" key="6">
    <source>
        <dbReference type="SAM" id="Phobius"/>
    </source>
</evidence>
<feature type="transmembrane region" description="Helical" evidence="6">
    <location>
        <begin position="542"/>
        <end position="572"/>
    </location>
</feature>
<dbReference type="EMBL" id="JBHFEH010000005">
    <property type="protein sequence ID" value="KAL2057255.1"/>
    <property type="molecule type" value="Genomic_DNA"/>
</dbReference>
<feature type="transmembrane region" description="Helical" evidence="6">
    <location>
        <begin position="178"/>
        <end position="203"/>
    </location>
</feature>
<dbReference type="Pfam" id="PF00324">
    <property type="entry name" value="AA_permease"/>
    <property type="match status" value="1"/>
</dbReference>
<evidence type="ECO:0000256" key="1">
    <source>
        <dbReference type="ARBA" id="ARBA00004141"/>
    </source>
</evidence>
<keyword evidence="2 6" id="KW-0812">Transmembrane</keyword>
<feature type="compositionally biased region" description="Polar residues" evidence="5">
    <location>
        <begin position="51"/>
        <end position="67"/>
    </location>
</feature>
<feature type="region of interest" description="Disordered" evidence="5">
    <location>
        <begin position="1"/>
        <end position="100"/>
    </location>
</feature>
<keyword evidence="3 6" id="KW-1133">Transmembrane helix</keyword>
<protein>
    <recommendedName>
        <fullName evidence="7">Amino acid permease/ SLC12A domain-containing protein</fullName>
    </recommendedName>
</protein>
<feature type="transmembrane region" description="Helical" evidence="6">
    <location>
        <begin position="145"/>
        <end position="166"/>
    </location>
</feature>
<name>A0ABR4BHY2_9LECA</name>
<feature type="transmembrane region" description="Helical" evidence="6">
    <location>
        <begin position="274"/>
        <end position="295"/>
    </location>
</feature>
<feature type="transmembrane region" description="Helical" evidence="6">
    <location>
        <begin position="440"/>
        <end position="459"/>
    </location>
</feature>
<evidence type="ECO:0000256" key="5">
    <source>
        <dbReference type="SAM" id="MobiDB-lite"/>
    </source>
</evidence>
<comment type="subcellular location">
    <subcellularLocation>
        <location evidence="1">Membrane</location>
        <topology evidence="1">Multi-pass membrane protein</topology>
    </subcellularLocation>
</comment>
<dbReference type="PANTHER" id="PTHR11827">
    <property type="entry name" value="SOLUTE CARRIER FAMILY 12, CATION COTRANSPORTERS"/>
    <property type="match status" value="1"/>
</dbReference>
<accession>A0ABR4BHY2</accession>
<evidence type="ECO:0000256" key="3">
    <source>
        <dbReference type="ARBA" id="ARBA00022989"/>
    </source>
</evidence>
<dbReference type="PANTHER" id="PTHR11827:SF72">
    <property type="entry name" value="GH08340P"/>
    <property type="match status" value="1"/>
</dbReference>
<feature type="compositionally biased region" description="Low complexity" evidence="5">
    <location>
        <begin position="88"/>
        <end position="100"/>
    </location>
</feature>
<sequence length="582" mass="62473">MADERAPLRRMPPRTRSNFLTRTATDDAAQLDRRLSKVPSTTDERRPLLPSGTSTKPFEPITSSTHPSPRRHQTTKNVLGYFDGINDRPSPGRRSSSGWRKYGQGQLANISLTGQTLKNAGIKEGNTPGPKVGSMPRPVGGSGKLGTFSGVFVPTTLNVLSILMFLRFGFILGQSGVIGMMAMLAISYIINLVTTLSISAIATNGTVRGGGAYYLISRSLGPEFGGSIGVVFYLGFVFNTGMNAVGLIDCLKANFGEDAGNWASWLPEGFWYQYLWATIVLIICTAVCLAGSSLFARCSNGLLAILLLATFSIPLTALIQSPFYNRESRIDYTGLSSRTFIGNLLPKFTRHADGSQLHGKENFQDLFGILFPATGGIFAGASMSGDLKHPSKAIPKGTLSGLALTFLAYTLVILAMAASITRDSFYNNVNVIQDTNISGVLILLGEIATTLFSTLMGIIGSAKLLQALAQDNLLPGFSIFGQGTKTNDEPTYAIIFTYVVAQLTMLSDINQIASFVTMTYLMTFLVTNLACFFCLRLARLQIFGLLFIISIGTRLGLVPSSVVSVCSLWTGYTPPAASACSS</sequence>
<feature type="transmembrane region" description="Helical" evidence="6">
    <location>
        <begin position="512"/>
        <end position="535"/>
    </location>
</feature>
<evidence type="ECO:0000313" key="8">
    <source>
        <dbReference type="EMBL" id="KAL2057255.1"/>
    </source>
</evidence>
<feature type="transmembrane region" description="Helical" evidence="6">
    <location>
        <begin position="399"/>
        <end position="420"/>
    </location>
</feature>
<keyword evidence="9" id="KW-1185">Reference proteome</keyword>
<evidence type="ECO:0000259" key="7">
    <source>
        <dbReference type="Pfam" id="PF00324"/>
    </source>
</evidence>
<comment type="caution">
    <text evidence="8">The sequence shown here is derived from an EMBL/GenBank/DDBJ whole genome shotgun (WGS) entry which is preliminary data.</text>
</comment>
<feature type="transmembrane region" description="Helical" evidence="6">
    <location>
        <begin position="224"/>
        <end position="248"/>
    </location>
</feature>
<gene>
    <name evidence="8" type="ORF">ABVK25_002308</name>
</gene>
<feature type="transmembrane region" description="Helical" evidence="6">
    <location>
        <begin position="302"/>
        <end position="323"/>
    </location>
</feature>
<dbReference type="Proteomes" id="UP001590951">
    <property type="component" value="Unassembled WGS sequence"/>
</dbReference>
<dbReference type="InterPro" id="IPR004842">
    <property type="entry name" value="SLC12A_fam"/>
</dbReference>
<dbReference type="InterPro" id="IPR004841">
    <property type="entry name" value="AA-permease/SLC12A_dom"/>
</dbReference>
<evidence type="ECO:0000256" key="2">
    <source>
        <dbReference type="ARBA" id="ARBA00022692"/>
    </source>
</evidence>
<feature type="domain" description="Amino acid permease/ SLC12A" evidence="7">
    <location>
        <begin position="151"/>
        <end position="533"/>
    </location>
</feature>
<reference evidence="8 9" key="1">
    <citation type="submission" date="2024-09" db="EMBL/GenBank/DDBJ databases">
        <title>Rethinking Asexuality: The Enigmatic Case of Functional Sexual Genes in Lepraria (Stereocaulaceae).</title>
        <authorList>
            <person name="Doellman M."/>
            <person name="Sun Y."/>
            <person name="Barcenas-Pena A."/>
            <person name="Lumbsch H.T."/>
            <person name="Grewe F."/>
        </authorList>
    </citation>
    <scope>NUCLEOTIDE SEQUENCE [LARGE SCALE GENOMIC DNA]</scope>
    <source>
        <strain evidence="8 9">Grewe 0041</strain>
    </source>
</reference>